<organism evidence="2 3">
    <name type="scientific">Dreissena polymorpha</name>
    <name type="common">Zebra mussel</name>
    <name type="synonym">Mytilus polymorpha</name>
    <dbReference type="NCBI Taxonomy" id="45954"/>
    <lineage>
        <taxon>Eukaryota</taxon>
        <taxon>Metazoa</taxon>
        <taxon>Spiralia</taxon>
        <taxon>Lophotrochozoa</taxon>
        <taxon>Mollusca</taxon>
        <taxon>Bivalvia</taxon>
        <taxon>Autobranchia</taxon>
        <taxon>Heteroconchia</taxon>
        <taxon>Euheterodonta</taxon>
        <taxon>Imparidentia</taxon>
        <taxon>Neoheterodontei</taxon>
        <taxon>Myida</taxon>
        <taxon>Dreissenoidea</taxon>
        <taxon>Dreissenidae</taxon>
        <taxon>Dreissena</taxon>
    </lineage>
</organism>
<dbReference type="EMBL" id="JAIWYP010000001">
    <property type="protein sequence ID" value="KAH3891175.1"/>
    <property type="molecule type" value="Genomic_DNA"/>
</dbReference>
<dbReference type="Pfam" id="PF00094">
    <property type="entry name" value="VWD"/>
    <property type="match status" value="1"/>
</dbReference>
<proteinExistence type="predicted"/>
<dbReference type="AlphaFoldDB" id="A0A9D4NB65"/>
<protein>
    <recommendedName>
        <fullName evidence="1">VWFD domain-containing protein</fullName>
    </recommendedName>
</protein>
<dbReference type="InterPro" id="IPR001846">
    <property type="entry name" value="VWF_type-D"/>
</dbReference>
<feature type="domain" description="VWFD" evidence="1">
    <location>
        <begin position="1"/>
        <end position="76"/>
    </location>
</feature>
<evidence type="ECO:0000313" key="2">
    <source>
        <dbReference type="EMBL" id="KAH3891175.1"/>
    </source>
</evidence>
<accession>A0A9D4NB65</accession>
<dbReference type="Proteomes" id="UP000828390">
    <property type="component" value="Unassembled WGS sequence"/>
</dbReference>
<reference evidence="2" key="1">
    <citation type="journal article" date="2019" name="bioRxiv">
        <title>The Genome of the Zebra Mussel, Dreissena polymorpha: A Resource for Invasive Species Research.</title>
        <authorList>
            <person name="McCartney M.A."/>
            <person name="Auch B."/>
            <person name="Kono T."/>
            <person name="Mallez S."/>
            <person name="Zhang Y."/>
            <person name="Obille A."/>
            <person name="Becker A."/>
            <person name="Abrahante J.E."/>
            <person name="Garbe J."/>
            <person name="Badalamenti J.P."/>
            <person name="Herman A."/>
            <person name="Mangelson H."/>
            <person name="Liachko I."/>
            <person name="Sullivan S."/>
            <person name="Sone E.D."/>
            <person name="Koren S."/>
            <person name="Silverstein K.A.T."/>
            <person name="Beckman K.B."/>
            <person name="Gohl D.M."/>
        </authorList>
    </citation>
    <scope>NUCLEOTIDE SEQUENCE</scope>
    <source>
        <strain evidence="2">Duluth1</strain>
        <tissue evidence="2">Whole animal</tissue>
    </source>
</reference>
<evidence type="ECO:0000313" key="3">
    <source>
        <dbReference type="Proteomes" id="UP000828390"/>
    </source>
</evidence>
<dbReference type="PROSITE" id="PS51233">
    <property type="entry name" value="VWFD"/>
    <property type="match status" value="1"/>
</dbReference>
<sequence length="461" mass="52280">MSRWWSPMNVYIYLSPSDMNNVEGLCGHFNGNWSDDFVHRNGAKTLSHSYYWRWWLLGGDPVVLSDSWKVSDNESLLNPDRIAKLSTWNEEEQYCICPKTLDGDREPICHRMEADSCVKIEEKSGKRFGTFNTRRDQHSINYLDENDLIERLRNLKTKRIYKTKISRVKRQVEASDEDFYKAAAECQQCLVANCNGEDAALVSSIAGNNSYDSEATASVCLSVATALWMQGKWNDCRYTCDCFEGFDPLSNCKVNVSEPPEIISTTGGGVCHQKVKSCEALRYTTKDGCSMQSVCKMTTKEFYESGKTVTHETTYVKAICYNGWDAYCPIPFNSRRKRSVDQLLVVEPLHCLIAATCISSDEKDPGKTCTYCNTDKKKYAWKTNGCEEPQVQHVFCDYWRSGSCNFRSGSVGSSGSYPVHKTPFEQKSLVDTLQQSNFKSPSRRVNNALLRPAVSTKQNPI</sequence>
<gene>
    <name evidence="2" type="ORF">DPMN_015264</name>
</gene>
<comment type="caution">
    <text evidence="2">The sequence shown here is derived from an EMBL/GenBank/DDBJ whole genome shotgun (WGS) entry which is preliminary data.</text>
</comment>
<evidence type="ECO:0000259" key="1">
    <source>
        <dbReference type="PROSITE" id="PS51233"/>
    </source>
</evidence>
<keyword evidence="3" id="KW-1185">Reference proteome</keyword>
<reference evidence="2" key="2">
    <citation type="submission" date="2020-11" db="EMBL/GenBank/DDBJ databases">
        <authorList>
            <person name="McCartney M.A."/>
            <person name="Auch B."/>
            <person name="Kono T."/>
            <person name="Mallez S."/>
            <person name="Becker A."/>
            <person name="Gohl D.M."/>
            <person name="Silverstein K.A.T."/>
            <person name="Koren S."/>
            <person name="Bechman K.B."/>
            <person name="Herman A."/>
            <person name="Abrahante J.E."/>
            <person name="Garbe J."/>
        </authorList>
    </citation>
    <scope>NUCLEOTIDE SEQUENCE</scope>
    <source>
        <strain evidence="2">Duluth1</strain>
        <tissue evidence="2">Whole animal</tissue>
    </source>
</reference>
<name>A0A9D4NB65_DREPO</name>